<dbReference type="Proteomes" id="UP000053236">
    <property type="component" value="Unassembled WGS sequence"/>
</dbReference>
<reference evidence="1" key="1">
    <citation type="submission" date="2013-11" db="EMBL/GenBank/DDBJ databases">
        <title>The Genome Sequence of Phytophthora parasitica CJ02B3.</title>
        <authorList>
            <consortium name="The Broad Institute Genomics Platform"/>
            <person name="Russ C."/>
            <person name="Tyler B."/>
            <person name="Panabieres F."/>
            <person name="Shan W."/>
            <person name="Tripathy S."/>
            <person name="Grunwald N."/>
            <person name="Machado M."/>
            <person name="Johnson C.S."/>
            <person name="Arredondo F."/>
            <person name="Hong C."/>
            <person name="Coffey M."/>
            <person name="Young S.K."/>
            <person name="Zeng Q."/>
            <person name="Gargeya S."/>
            <person name="Fitzgerald M."/>
            <person name="Abouelleil A."/>
            <person name="Alvarado L."/>
            <person name="Chapman S.B."/>
            <person name="Gainer-Dewar J."/>
            <person name="Goldberg J."/>
            <person name="Griggs A."/>
            <person name="Gujja S."/>
            <person name="Hansen M."/>
            <person name="Howarth C."/>
            <person name="Imamovic A."/>
            <person name="Ireland A."/>
            <person name="Larimer J."/>
            <person name="McCowan C."/>
            <person name="Murphy C."/>
            <person name="Pearson M."/>
            <person name="Poon T.W."/>
            <person name="Priest M."/>
            <person name="Roberts A."/>
            <person name="Saif S."/>
            <person name="Shea T."/>
            <person name="Sykes S."/>
            <person name="Wortman J."/>
            <person name="Nusbaum C."/>
            <person name="Birren B."/>
        </authorList>
    </citation>
    <scope>NUCLEOTIDE SEQUENCE [LARGE SCALE GENOMIC DNA]</scope>
    <source>
        <strain evidence="1">CJ02B3</strain>
    </source>
</reference>
<dbReference type="VEuPathDB" id="FungiDB:PPTG_20297"/>
<gene>
    <name evidence="1" type="ORF">L915_07086</name>
</gene>
<dbReference type="EMBL" id="KI685842">
    <property type="protein sequence ID" value="ETK88698.1"/>
    <property type="molecule type" value="Genomic_DNA"/>
</dbReference>
<accession>W2H088</accession>
<proteinExistence type="predicted"/>
<dbReference type="AlphaFoldDB" id="W2H088"/>
<dbReference type="InterPro" id="IPR009057">
    <property type="entry name" value="Homeodomain-like_sf"/>
</dbReference>
<sequence length="201" mass="22803">MIVRSYTFFALQKEQGLFSGKRTRKLVAECLGCSTDTVARVIAVYNASQKTDFEPVPNSRGRPRMFDLNAIAPAIRDFVVKQNMGGQPITAQHVCNEVADVCGAQLKVDTMTRVLHELGFRHLKSEERHIYAETTGNVAFRRTYLEKKKVANRIAVRGPMRGTKRSFRLGVDRAEVYLDESYCNVNHVTGKTWLTADKIRY</sequence>
<evidence type="ECO:0008006" key="2">
    <source>
        <dbReference type="Google" id="ProtNLM"/>
    </source>
</evidence>
<dbReference type="SUPFAM" id="SSF46689">
    <property type="entry name" value="Homeodomain-like"/>
    <property type="match status" value="1"/>
</dbReference>
<feature type="non-terminal residue" evidence="1">
    <location>
        <position position="201"/>
    </location>
</feature>
<name>W2H088_PHYNI</name>
<organism evidence="1">
    <name type="scientific">Phytophthora nicotianae</name>
    <name type="common">Potato buckeye rot agent</name>
    <name type="synonym">Phytophthora parasitica</name>
    <dbReference type="NCBI Taxonomy" id="4792"/>
    <lineage>
        <taxon>Eukaryota</taxon>
        <taxon>Sar</taxon>
        <taxon>Stramenopiles</taxon>
        <taxon>Oomycota</taxon>
        <taxon>Peronosporomycetes</taxon>
        <taxon>Peronosporales</taxon>
        <taxon>Peronosporaceae</taxon>
        <taxon>Phytophthora</taxon>
    </lineage>
</organism>
<protein>
    <recommendedName>
        <fullName evidence="2">Winged helix-turn helix domain-containing protein</fullName>
    </recommendedName>
</protein>
<evidence type="ECO:0000313" key="1">
    <source>
        <dbReference type="EMBL" id="ETK88698.1"/>
    </source>
</evidence>